<dbReference type="AlphaFoldDB" id="A0A8S9LYP4"/>
<name>A0A8S9LYP4_BRACR</name>
<dbReference type="EMBL" id="QGKY02000089">
    <property type="protein sequence ID" value="KAF2612884.1"/>
    <property type="molecule type" value="Genomic_DNA"/>
</dbReference>
<protein>
    <submittedName>
        <fullName evidence="1">Uncharacterized protein</fullName>
    </submittedName>
</protein>
<sequence length="87" mass="9917">MEVNNSHVSFNFFLTSKIHVDDEGWTYQRKPKPVRGFVLSEAGESCEKLLIKDNEVVHAFIDLESTEIDIASAPQPEEQQCDCLYAQ</sequence>
<gene>
    <name evidence="1" type="ORF">F2Q70_00007424</name>
</gene>
<organism evidence="1">
    <name type="scientific">Brassica cretica</name>
    <name type="common">Mustard</name>
    <dbReference type="NCBI Taxonomy" id="69181"/>
    <lineage>
        <taxon>Eukaryota</taxon>
        <taxon>Viridiplantae</taxon>
        <taxon>Streptophyta</taxon>
        <taxon>Embryophyta</taxon>
        <taxon>Tracheophyta</taxon>
        <taxon>Spermatophyta</taxon>
        <taxon>Magnoliopsida</taxon>
        <taxon>eudicotyledons</taxon>
        <taxon>Gunneridae</taxon>
        <taxon>Pentapetalae</taxon>
        <taxon>rosids</taxon>
        <taxon>malvids</taxon>
        <taxon>Brassicales</taxon>
        <taxon>Brassicaceae</taxon>
        <taxon>Brassiceae</taxon>
        <taxon>Brassica</taxon>
    </lineage>
</organism>
<reference evidence="1" key="1">
    <citation type="submission" date="2019-12" db="EMBL/GenBank/DDBJ databases">
        <title>Genome sequencing and annotation of Brassica cretica.</title>
        <authorList>
            <person name="Studholme D.J."/>
            <person name="Sarris P.F."/>
        </authorList>
    </citation>
    <scope>NUCLEOTIDE SEQUENCE</scope>
    <source>
        <strain evidence="1">PFS-102/07</strain>
        <tissue evidence="1">Leaf</tissue>
    </source>
</reference>
<accession>A0A8S9LYP4</accession>
<evidence type="ECO:0000313" key="1">
    <source>
        <dbReference type="EMBL" id="KAF2612884.1"/>
    </source>
</evidence>
<comment type="caution">
    <text evidence="1">The sequence shown here is derived from an EMBL/GenBank/DDBJ whole genome shotgun (WGS) entry which is preliminary data.</text>
</comment>
<proteinExistence type="predicted"/>